<dbReference type="AlphaFoldDB" id="A0A9P4UVU6"/>
<dbReference type="EMBL" id="ML996345">
    <property type="protein sequence ID" value="KAF2727231.1"/>
    <property type="molecule type" value="Genomic_DNA"/>
</dbReference>
<dbReference type="SUPFAM" id="SSF51735">
    <property type="entry name" value="NAD(P)-binding Rossmann-fold domains"/>
    <property type="match status" value="1"/>
</dbReference>
<dbReference type="InterPro" id="IPR036291">
    <property type="entry name" value="NAD(P)-bd_dom_sf"/>
</dbReference>
<evidence type="ECO:0000256" key="2">
    <source>
        <dbReference type="ARBA" id="ARBA00023002"/>
    </source>
</evidence>
<dbReference type="PANTHER" id="PTHR42901:SF1">
    <property type="entry name" value="ALCOHOL DEHYDROGENASE"/>
    <property type="match status" value="1"/>
</dbReference>
<evidence type="ECO:0000313" key="4">
    <source>
        <dbReference type="Proteomes" id="UP000799444"/>
    </source>
</evidence>
<keyword evidence="4" id="KW-1185">Reference proteome</keyword>
<accession>A0A9P4UVU6</accession>
<dbReference type="CDD" id="cd05233">
    <property type="entry name" value="SDR_c"/>
    <property type="match status" value="1"/>
</dbReference>
<gene>
    <name evidence="3" type="ORF">EJ04DRAFT_517386</name>
</gene>
<dbReference type="GO" id="GO:0016491">
    <property type="term" value="F:oxidoreductase activity"/>
    <property type="evidence" value="ECO:0007669"/>
    <property type="project" value="UniProtKB-KW"/>
</dbReference>
<reference evidence="3" key="1">
    <citation type="journal article" date="2020" name="Stud. Mycol.">
        <title>101 Dothideomycetes genomes: a test case for predicting lifestyles and emergence of pathogens.</title>
        <authorList>
            <person name="Haridas S."/>
            <person name="Albert R."/>
            <person name="Binder M."/>
            <person name="Bloem J."/>
            <person name="Labutti K."/>
            <person name="Salamov A."/>
            <person name="Andreopoulos B."/>
            <person name="Baker S."/>
            <person name="Barry K."/>
            <person name="Bills G."/>
            <person name="Bluhm B."/>
            <person name="Cannon C."/>
            <person name="Castanera R."/>
            <person name="Culley D."/>
            <person name="Daum C."/>
            <person name="Ezra D."/>
            <person name="Gonzalez J."/>
            <person name="Henrissat B."/>
            <person name="Kuo A."/>
            <person name="Liang C."/>
            <person name="Lipzen A."/>
            <person name="Lutzoni F."/>
            <person name="Magnuson J."/>
            <person name="Mondo S."/>
            <person name="Nolan M."/>
            <person name="Ohm R."/>
            <person name="Pangilinan J."/>
            <person name="Park H.-J."/>
            <person name="Ramirez L."/>
            <person name="Alfaro M."/>
            <person name="Sun H."/>
            <person name="Tritt A."/>
            <person name="Yoshinaga Y."/>
            <person name="Zwiers L.-H."/>
            <person name="Turgeon B."/>
            <person name="Goodwin S."/>
            <person name="Spatafora J."/>
            <person name="Crous P."/>
            <person name="Grigoriev I."/>
        </authorList>
    </citation>
    <scope>NUCLEOTIDE SEQUENCE</scope>
    <source>
        <strain evidence="3">CBS 125425</strain>
    </source>
</reference>
<proteinExistence type="inferred from homology"/>
<name>A0A9P4UVU6_9PLEO</name>
<sequence length="292" mass="31685">MEPPFPSPTRTWHNDTYAAIDPRHPSNSRAGKTVIVTGAGSGVGRETAIAYAVAGAEHIILVGRTKSTLLETQKLLLNGPSRISVCVASVSDLEQMKSVAEAAGTWDIFILNAGHIAKPSKIHEADMSDWWASYETNIKAILIAAQLFIPNANPSGAYMLGVTAGGVVLAPEHVAGLSAYMTSKTAQIKIMEWLGSENPNLFTASVHPGVIDTKMLRDSGLSGLPYDKAVLPAHFMVWLTQPKTKFLKSKFIWVNWDVDQLCEQEKQIAESSTMTINSLGWPYSHGDDPRTN</sequence>
<comment type="caution">
    <text evidence="3">The sequence shown here is derived from an EMBL/GenBank/DDBJ whole genome shotgun (WGS) entry which is preliminary data.</text>
</comment>
<dbReference type="InterPro" id="IPR002347">
    <property type="entry name" value="SDR_fam"/>
</dbReference>
<dbReference type="PANTHER" id="PTHR42901">
    <property type="entry name" value="ALCOHOL DEHYDROGENASE"/>
    <property type="match status" value="1"/>
</dbReference>
<dbReference type="OrthoDB" id="1933717at2759"/>
<dbReference type="Gene3D" id="3.40.50.720">
    <property type="entry name" value="NAD(P)-binding Rossmann-like Domain"/>
    <property type="match status" value="1"/>
</dbReference>
<evidence type="ECO:0000256" key="1">
    <source>
        <dbReference type="ARBA" id="ARBA00006484"/>
    </source>
</evidence>
<dbReference type="PRINTS" id="PR00081">
    <property type="entry name" value="GDHRDH"/>
</dbReference>
<protein>
    <submittedName>
        <fullName evidence="3">NAD(P)-binding protein</fullName>
    </submittedName>
</protein>
<dbReference type="Proteomes" id="UP000799444">
    <property type="component" value="Unassembled WGS sequence"/>
</dbReference>
<keyword evidence="2" id="KW-0560">Oxidoreductase</keyword>
<evidence type="ECO:0000313" key="3">
    <source>
        <dbReference type="EMBL" id="KAF2727231.1"/>
    </source>
</evidence>
<organism evidence="3 4">
    <name type="scientific">Polyplosphaeria fusca</name>
    <dbReference type="NCBI Taxonomy" id="682080"/>
    <lineage>
        <taxon>Eukaryota</taxon>
        <taxon>Fungi</taxon>
        <taxon>Dikarya</taxon>
        <taxon>Ascomycota</taxon>
        <taxon>Pezizomycotina</taxon>
        <taxon>Dothideomycetes</taxon>
        <taxon>Pleosporomycetidae</taxon>
        <taxon>Pleosporales</taxon>
        <taxon>Tetraplosphaeriaceae</taxon>
        <taxon>Polyplosphaeria</taxon>
    </lineage>
</organism>
<dbReference type="Pfam" id="PF00106">
    <property type="entry name" value="adh_short"/>
    <property type="match status" value="1"/>
</dbReference>
<comment type="similarity">
    <text evidence="1">Belongs to the short-chain dehydrogenases/reductases (SDR) family.</text>
</comment>